<feature type="compositionally biased region" description="Basic and acidic residues" evidence="3">
    <location>
        <begin position="457"/>
        <end position="472"/>
    </location>
</feature>
<sequence length="472" mass="55038">MNCKIESMKENCKNHVDTLPPRGRVNEVRREWLVHEDGALAYRLQDEEIKQHLIGNRSRNTQIREDFPRAKDEQQREAEEAIRLHQQLLYQQEQQDAKIAEQLAYKIEKEEEERRRMLEEEDKELAKLLQEQEQSKVSKRERDLRELETHTPKKEQYYYDDKRNLNQQRPLTQTNYSERIQNQRMFYYDDNNLSDINNVGLPLQDEIVKPMRSCNLSSHGNYQHFNKTPAEICEDEARRIQEEKDEEYARYLQEKENLDTLDTVNKDRLLAIETQDKELARLLQEKERAKARRARERAKQKAAMKRMQEEGGAAAGSAEIGVIECENVMIKVAETVPVNCQRNSECEAIGHKEHSAPQVDVNVKNVKPKPRYPDPEEIVELPLEGSLTTPVANIAAALDPTYTRESLERNPRQKKSCLKTGKSSDEFLTSSSNRVSQEDLTVDGNAPPYMPIQGQRRLPEKKGKQKDGCKQQ</sequence>
<keyword evidence="1 2" id="KW-0175">Coiled coil</keyword>
<dbReference type="Pfam" id="PF15295">
    <property type="entry name" value="CCDC50_N"/>
    <property type="match status" value="1"/>
</dbReference>
<feature type="coiled-coil region" evidence="2">
    <location>
        <begin position="230"/>
        <end position="301"/>
    </location>
</feature>
<feature type="compositionally biased region" description="Basic and acidic residues" evidence="3">
    <location>
        <begin position="133"/>
        <end position="164"/>
    </location>
</feature>
<evidence type="ECO:0000313" key="5">
    <source>
        <dbReference type="EMBL" id="KAK6618633.1"/>
    </source>
</evidence>
<name>A0AAN8RZ41_POLSC</name>
<organism evidence="5 6">
    <name type="scientific">Polyplax serrata</name>
    <name type="common">Common mouse louse</name>
    <dbReference type="NCBI Taxonomy" id="468196"/>
    <lineage>
        <taxon>Eukaryota</taxon>
        <taxon>Metazoa</taxon>
        <taxon>Ecdysozoa</taxon>
        <taxon>Arthropoda</taxon>
        <taxon>Hexapoda</taxon>
        <taxon>Insecta</taxon>
        <taxon>Pterygota</taxon>
        <taxon>Neoptera</taxon>
        <taxon>Paraneoptera</taxon>
        <taxon>Psocodea</taxon>
        <taxon>Troctomorpha</taxon>
        <taxon>Phthiraptera</taxon>
        <taxon>Anoplura</taxon>
        <taxon>Polyplacidae</taxon>
        <taxon>Polyplax</taxon>
    </lineage>
</organism>
<feature type="domain" description="Coiled-coil" evidence="4">
    <location>
        <begin position="24"/>
        <end position="140"/>
    </location>
</feature>
<evidence type="ECO:0000256" key="1">
    <source>
        <dbReference type="ARBA" id="ARBA00023054"/>
    </source>
</evidence>
<comment type="caution">
    <text evidence="5">The sequence shown here is derived from an EMBL/GenBank/DDBJ whole genome shotgun (WGS) entry which is preliminary data.</text>
</comment>
<dbReference type="PANTHER" id="PTHR22115">
    <property type="entry name" value="C3ORF6 PROTEIN-RELATED"/>
    <property type="match status" value="1"/>
</dbReference>
<evidence type="ECO:0000256" key="2">
    <source>
        <dbReference type="SAM" id="Coils"/>
    </source>
</evidence>
<dbReference type="AlphaFoldDB" id="A0AAN8RZ41"/>
<feature type="region of interest" description="Disordered" evidence="3">
    <location>
        <begin position="402"/>
        <end position="472"/>
    </location>
</feature>
<reference evidence="5 6" key="1">
    <citation type="submission" date="2023-10" db="EMBL/GenBank/DDBJ databases">
        <title>Genomes of two closely related lineages of the louse Polyplax serrata with different host specificities.</title>
        <authorList>
            <person name="Martinu J."/>
            <person name="Tarabai H."/>
            <person name="Stefka J."/>
            <person name="Hypsa V."/>
        </authorList>
    </citation>
    <scope>NUCLEOTIDE SEQUENCE [LARGE SCALE GENOMIC DNA]</scope>
    <source>
        <strain evidence="5">HR10_N</strain>
    </source>
</reference>
<evidence type="ECO:0000256" key="3">
    <source>
        <dbReference type="SAM" id="MobiDB-lite"/>
    </source>
</evidence>
<dbReference type="InterPro" id="IPR029311">
    <property type="entry name" value="CCDC50_N"/>
</dbReference>
<feature type="compositionally biased region" description="Polar residues" evidence="3">
    <location>
        <begin position="165"/>
        <end position="175"/>
    </location>
</feature>
<protein>
    <recommendedName>
        <fullName evidence="4">Coiled-coil domain-containing protein</fullName>
    </recommendedName>
</protein>
<feature type="compositionally biased region" description="Polar residues" evidence="3">
    <location>
        <begin position="426"/>
        <end position="439"/>
    </location>
</feature>
<accession>A0AAN8RZ41</accession>
<gene>
    <name evidence="5" type="ORF">RUM43_013024</name>
</gene>
<dbReference type="Proteomes" id="UP001372834">
    <property type="component" value="Unassembled WGS sequence"/>
</dbReference>
<dbReference type="InterPro" id="IPR039303">
    <property type="entry name" value="CCDC50"/>
</dbReference>
<feature type="region of interest" description="Disordered" evidence="3">
    <location>
        <begin position="130"/>
        <end position="175"/>
    </location>
</feature>
<proteinExistence type="predicted"/>
<dbReference type="PANTHER" id="PTHR22115:SF4">
    <property type="entry name" value="COILED-COIL DOMAIN-CONTAINING PROTEIN"/>
    <property type="match status" value="1"/>
</dbReference>
<evidence type="ECO:0000259" key="4">
    <source>
        <dbReference type="Pfam" id="PF15295"/>
    </source>
</evidence>
<dbReference type="EMBL" id="JAWJWE010000041">
    <property type="protein sequence ID" value="KAK6618633.1"/>
    <property type="molecule type" value="Genomic_DNA"/>
</dbReference>
<evidence type="ECO:0000313" key="6">
    <source>
        <dbReference type="Proteomes" id="UP001372834"/>
    </source>
</evidence>